<name>A0A291QXF6_9BACT</name>
<proteinExistence type="inferred from homology"/>
<sequence length="147" mass="17057">MAYENNNQQERNNDSIFSKRLKAGKRRTYFFDVKTTRGNDYFLTITESKKRFNDNGYDRHKVFLYKEDFNKFLNALTETINYVKTELMPDFDFDAYNHDYSGENEQDEVGVEASSSTETEEEVTETTTAAATTSAAPTSSNEDVDKW</sequence>
<dbReference type="SMART" id="SM00712">
    <property type="entry name" value="PUR"/>
    <property type="match status" value="1"/>
</dbReference>
<evidence type="ECO:0000256" key="1">
    <source>
        <dbReference type="ARBA" id="ARBA00009251"/>
    </source>
</evidence>
<feature type="compositionally biased region" description="Low complexity" evidence="3">
    <location>
        <begin position="125"/>
        <end position="140"/>
    </location>
</feature>
<accession>A0A291QXF6</accession>
<keyword evidence="5" id="KW-1185">Reference proteome</keyword>
<evidence type="ECO:0000313" key="4">
    <source>
        <dbReference type="EMBL" id="ATL48601.1"/>
    </source>
</evidence>
<reference evidence="4 5" key="1">
    <citation type="submission" date="2017-10" db="EMBL/GenBank/DDBJ databases">
        <title>Paenichitinophaga pekingensis gen. nov., sp. nov., isolated from activated sludge.</title>
        <authorList>
            <person name="Jin D."/>
            <person name="Kong X."/>
            <person name="Deng Y."/>
            <person name="Bai Z."/>
        </authorList>
    </citation>
    <scope>NUCLEOTIDE SEQUENCE [LARGE SCALE GENOMIC DNA]</scope>
    <source>
        <strain evidence="4 5">13</strain>
    </source>
</reference>
<dbReference type="KEGG" id="cbae:COR50_16315"/>
<dbReference type="Pfam" id="PF11680">
    <property type="entry name" value="DUF3276"/>
    <property type="match status" value="1"/>
</dbReference>
<dbReference type="RefSeq" id="WP_098194974.1">
    <property type="nucleotide sequence ID" value="NZ_CP023777.1"/>
</dbReference>
<dbReference type="Proteomes" id="UP000220133">
    <property type="component" value="Chromosome"/>
</dbReference>
<organism evidence="4 5">
    <name type="scientific">Chitinophaga caeni</name>
    <dbReference type="NCBI Taxonomy" id="2029983"/>
    <lineage>
        <taxon>Bacteria</taxon>
        <taxon>Pseudomonadati</taxon>
        <taxon>Bacteroidota</taxon>
        <taxon>Chitinophagia</taxon>
        <taxon>Chitinophagales</taxon>
        <taxon>Chitinophagaceae</taxon>
        <taxon>Chitinophaga</taxon>
    </lineage>
</organism>
<dbReference type="OrthoDB" id="765973at2"/>
<protein>
    <submittedName>
        <fullName evidence="4">DNA-binding protein</fullName>
    </submittedName>
</protein>
<dbReference type="GO" id="GO:0032422">
    <property type="term" value="F:purine-rich negative regulatory element binding"/>
    <property type="evidence" value="ECO:0007669"/>
    <property type="project" value="InterPro"/>
</dbReference>
<dbReference type="AlphaFoldDB" id="A0A291QXF6"/>
<dbReference type="InterPro" id="IPR006628">
    <property type="entry name" value="PUR-bd_fam"/>
</dbReference>
<evidence type="ECO:0000313" key="5">
    <source>
        <dbReference type="Proteomes" id="UP000220133"/>
    </source>
</evidence>
<feature type="region of interest" description="Disordered" evidence="3">
    <location>
        <begin position="98"/>
        <end position="147"/>
    </location>
</feature>
<comment type="similarity">
    <text evidence="1">Belongs to the PUR DNA-binding protein family.</text>
</comment>
<keyword evidence="2 4" id="KW-0238">DNA-binding</keyword>
<dbReference type="GO" id="GO:0000977">
    <property type="term" value="F:RNA polymerase II transcription regulatory region sequence-specific DNA binding"/>
    <property type="evidence" value="ECO:0007669"/>
    <property type="project" value="InterPro"/>
</dbReference>
<dbReference type="Gene3D" id="3.10.450.700">
    <property type="match status" value="1"/>
</dbReference>
<gene>
    <name evidence="4" type="ORF">COR50_16315</name>
</gene>
<evidence type="ECO:0000256" key="2">
    <source>
        <dbReference type="ARBA" id="ARBA00023125"/>
    </source>
</evidence>
<dbReference type="EMBL" id="CP023777">
    <property type="protein sequence ID" value="ATL48601.1"/>
    <property type="molecule type" value="Genomic_DNA"/>
</dbReference>
<evidence type="ECO:0000256" key="3">
    <source>
        <dbReference type="SAM" id="MobiDB-lite"/>
    </source>
</evidence>